<evidence type="ECO:0000256" key="1">
    <source>
        <dbReference type="SAM" id="MobiDB-lite"/>
    </source>
</evidence>
<organism evidence="3 4">
    <name type="scientific">Zygosaccharomyces bailii (strain CLIB 213 / ATCC 58445 / CBS 680 / BCRC 21525 / NBRC 1098 / NCYC 1416 / NRRL Y-2227)</name>
    <dbReference type="NCBI Taxonomy" id="1333698"/>
    <lineage>
        <taxon>Eukaryota</taxon>
        <taxon>Fungi</taxon>
        <taxon>Dikarya</taxon>
        <taxon>Ascomycota</taxon>
        <taxon>Saccharomycotina</taxon>
        <taxon>Saccharomycetes</taxon>
        <taxon>Saccharomycetales</taxon>
        <taxon>Saccharomycetaceae</taxon>
        <taxon>Zygosaccharomyces</taxon>
    </lineage>
</organism>
<dbReference type="OrthoDB" id="4087970at2759"/>
<sequence length="97" mass="11366">MAKSVRAKSTLRAKSAKCGNEFQKAYDAREARISERRQQDLMNQKMEQLKKNEAEGKMEDAEEKPAKPLKISTSGWRDANHLNYRRTHKKKRKVTKF</sequence>
<accession>A0A8J2TAU1</accession>
<feature type="compositionally biased region" description="Basic and acidic residues" evidence="1">
    <location>
        <begin position="50"/>
        <end position="66"/>
    </location>
</feature>
<dbReference type="GO" id="GO:0030687">
    <property type="term" value="C:preribosome, large subunit precursor"/>
    <property type="evidence" value="ECO:0007669"/>
    <property type="project" value="TreeGrafter"/>
</dbReference>
<evidence type="ECO:0000313" key="4">
    <source>
        <dbReference type="Proteomes" id="UP000019375"/>
    </source>
</evidence>
<evidence type="ECO:0000259" key="2">
    <source>
        <dbReference type="Pfam" id="PF10338"/>
    </source>
</evidence>
<feature type="domain" description="DUF2423" evidence="2">
    <location>
        <begin position="1"/>
        <end position="44"/>
    </location>
</feature>
<feature type="region of interest" description="Disordered" evidence="1">
    <location>
        <begin position="50"/>
        <end position="97"/>
    </location>
</feature>
<dbReference type="PANTHER" id="PTHR28219">
    <property type="entry name" value="UPF0642 PROTEIN YBL028C"/>
    <property type="match status" value="1"/>
</dbReference>
<dbReference type="Pfam" id="PF10338">
    <property type="entry name" value="YBL028C_N"/>
    <property type="match status" value="1"/>
</dbReference>
<feature type="compositionally biased region" description="Basic residues" evidence="1">
    <location>
        <begin position="83"/>
        <end position="97"/>
    </location>
</feature>
<dbReference type="AlphaFoldDB" id="A0A8J2TAU1"/>
<dbReference type="Proteomes" id="UP000019375">
    <property type="component" value="Unassembled WGS sequence"/>
</dbReference>
<evidence type="ECO:0000313" key="3">
    <source>
        <dbReference type="EMBL" id="CDF91564.1"/>
    </source>
</evidence>
<dbReference type="EMBL" id="HG316465">
    <property type="protein sequence ID" value="CDF91564.1"/>
    <property type="molecule type" value="Genomic_DNA"/>
</dbReference>
<protein>
    <submittedName>
        <fullName evidence="3">ZYBA0S12-01838g1_1</fullName>
    </submittedName>
</protein>
<keyword evidence="4" id="KW-1185">Reference proteome</keyword>
<gene>
    <name evidence="3" type="ORF">BN860_01838g</name>
</gene>
<proteinExistence type="predicted"/>
<reference evidence="4" key="1">
    <citation type="journal article" date="2013" name="Genome Announc.">
        <title>Genome sequence of the food spoilage yeast Zygosaccharomyces bailii CLIB 213(T).</title>
        <authorList>
            <person name="Galeote V."/>
            <person name="Bigey F."/>
            <person name="Devillers H."/>
            <person name="Neuveglise C."/>
            <person name="Dequin S."/>
        </authorList>
    </citation>
    <scope>NUCLEOTIDE SEQUENCE [LARGE SCALE GENOMIC DNA]</scope>
    <source>
        <strain evidence="4">CLIB 213 / ATCC 58445 / CBS 680 / CCRC 21525 / NBRC 1098 / NCYC 1416 / NRRL Y-2227</strain>
    </source>
</reference>
<dbReference type="PANTHER" id="PTHR28219:SF1">
    <property type="entry name" value="UPF0642 PROTEIN YBL028C"/>
    <property type="match status" value="1"/>
</dbReference>
<dbReference type="InterPro" id="IPR019434">
    <property type="entry name" value="DUF2423"/>
</dbReference>
<name>A0A8J2TAU1_ZYGB2</name>